<dbReference type="FunFam" id="3.30.160.60:FF:000325">
    <property type="entry name" value="ZFP90 zinc finger protein"/>
    <property type="match status" value="1"/>
</dbReference>
<accession>A0AAV1JVV7</accession>
<protein>
    <submittedName>
        <fullName evidence="15">Uncharacterized protein</fullName>
    </submittedName>
</protein>
<dbReference type="PROSITE" id="PS50157">
    <property type="entry name" value="ZINC_FINGER_C2H2_2"/>
    <property type="match status" value="5"/>
</dbReference>
<keyword evidence="2 11" id="KW-0479">Metal-binding</keyword>
<dbReference type="PROSITE" id="PS00028">
    <property type="entry name" value="ZINC_FINGER_C2H2_1"/>
    <property type="match status" value="5"/>
</dbReference>
<dbReference type="SMART" id="SM00868">
    <property type="entry name" value="zf-AD"/>
    <property type="match status" value="1"/>
</dbReference>
<evidence type="ECO:0000259" key="13">
    <source>
        <dbReference type="PROSITE" id="PS50157"/>
    </source>
</evidence>
<evidence type="ECO:0000256" key="5">
    <source>
        <dbReference type="ARBA" id="ARBA00022833"/>
    </source>
</evidence>
<dbReference type="FunFam" id="3.30.160.60:FF:000624">
    <property type="entry name" value="zinc finger protein 697"/>
    <property type="match status" value="1"/>
</dbReference>
<dbReference type="Gene3D" id="3.40.1800.20">
    <property type="match status" value="1"/>
</dbReference>
<dbReference type="InterPro" id="IPR013087">
    <property type="entry name" value="Znf_C2H2_type"/>
</dbReference>
<evidence type="ECO:0000256" key="8">
    <source>
        <dbReference type="ARBA" id="ARBA00023163"/>
    </source>
</evidence>
<feature type="domain" description="C2H2-type" evidence="13">
    <location>
        <begin position="322"/>
        <end position="349"/>
    </location>
</feature>
<dbReference type="InterPro" id="IPR012934">
    <property type="entry name" value="Znf_AD"/>
</dbReference>
<feature type="binding site" evidence="11">
    <location>
        <position position="62"/>
    </location>
    <ligand>
        <name>Zn(2+)</name>
        <dbReference type="ChEBI" id="CHEBI:29105"/>
    </ligand>
</feature>
<dbReference type="AlphaFoldDB" id="A0AAV1JVV7"/>
<feature type="domain" description="C2H2-type" evidence="13">
    <location>
        <begin position="350"/>
        <end position="377"/>
    </location>
</feature>
<feature type="domain" description="C2H2-type" evidence="13">
    <location>
        <begin position="434"/>
        <end position="457"/>
    </location>
</feature>
<evidence type="ECO:0000256" key="1">
    <source>
        <dbReference type="ARBA" id="ARBA00004123"/>
    </source>
</evidence>
<evidence type="ECO:0000256" key="4">
    <source>
        <dbReference type="ARBA" id="ARBA00022771"/>
    </source>
</evidence>
<dbReference type="PANTHER" id="PTHR24394">
    <property type="entry name" value="ZINC FINGER PROTEIN"/>
    <property type="match status" value="1"/>
</dbReference>
<name>A0AAV1JVV7_9NEOP</name>
<evidence type="ECO:0000256" key="6">
    <source>
        <dbReference type="ARBA" id="ARBA00023015"/>
    </source>
</evidence>
<dbReference type="FunFam" id="3.30.160.60:FF:000065">
    <property type="entry name" value="B-cell CLL/lymphoma 6, member B"/>
    <property type="match status" value="1"/>
</dbReference>
<dbReference type="Proteomes" id="UP001497472">
    <property type="component" value="Unassembled WGS sequence"/>
</dbReference>
<feature type="binding site" evidence="11">
    <location>
        <position position="14"/>
    </location>
    <ligand>
        <name>Zn(2+)</name>
        <dbReference type="ChEBI" id="CHEBI:29105"/>
    </ligand>
</feature>
<evidence type="ECO:0000313" key="16">
    <source>
        <dbReference type="Proteomes" id="UP001497472"/>
    </source>
</evidence>
<dbReference type="SMART" id="SM00355">
    <property type="entry name" value="ZnF_C2H2"/>
    <property type="match status" value="6"/>
</dbReference>
<evidence type="ECO:0000259" key="14">
    <source>
        <dbReference type="PROSITE" id="PS51915"/>
    </source>
</evidence>
<dbReference type="EMBL" id="CAVLEF010000225">
    <property type="protein sequence ID" value="CAK1553659.1"/>
    <property type="molecule type" value="Genomic_DNA"/>
</dbReference>
<keyword evidence="6" id="KW-0805">Transcription regulation</keyword>
<feature type="compositionally biased region" description="Polar residues" evidence="12">
    <location>
        <begin position="271"/>
        <end position="282"/>
    </location>
</feature>
<evidence type="ECO:0000256" key="11">
    <source>
        <dbReference type="PROSITE-ProRule" id="PRU01263"/>
    </source>
</evidence>
<sequence length="515" mass="58409">MFEPTSDGVDLKSCRICLTTKKPLCPLFKYKLSGNYAEMLTAIANVKVLANDGLPEKICLKCCSSLEKAYLLKTVAERSDRKMRRIIESLRPSMTTKKLAFDTLTDIKQEIGPLVKNEPHWEGIEIDVLAPNCVPKSETMDGKDIVIANTVIRKVEGKQNFKFENEQNDSDFFSGFGGHDSEDDDDYLPPLEETKNKFKKPKLCDIKVFNTKGKKTIIRKVKVVKHVKKTNVDGADKRTTTITCFPIMKNGATGPPILLKRPKDATVIKPNPNSDNRSSKNVRVSRDSTPGKHREKMVCPVCGILTFTLGNHMATHEEKKKFNCTQCDRTFTHKSNLLIHLKQHSGIKDHICEVCGAGFYTQKSLLRHNLIHKGERPFQCDLCSKKFIARCDLTRHLRIHAGYKPYKCATCTMSFNAKHQLQNHERMHTGERPYTCEVCNVAFSYKVNLNNHVYKTHGINLKFKSIHTVTDEVLRREMGMLSETRDAIAHIMPQLAEVPTPAAHETVHHATDYNV</sequence>
<dbReference type="Gene3D" id="3.30.160.60">
    <property type="entry name" value="Classic Zinc Finger"/>
    <property type="match status" value="5"/>
</dbReference>
<dbReference type="InterPro" id="IPR036236">
    <property type="entry name" value="Znf_C2H2_sf"/>
</dbReference>
<keyword evidence="4 10" id="KW-0863">Zinc-finger</keyword>
<dbReference type="PROSITE" id="PS51915">
    <property type="entry name" value="ZAD"/>
    <property type="match status" value="1"/>
</dbReference>
<evidence type="ECO:0000256" key="12">
    <source>
        <dbReference type="SAM" id="MobiDB-lite"/>
    </source>
</evidence>
<dbReference type="GO" id="GO:0008270">
    <property type="term" value="F:zinc ion binding"/>
    <property type="evidence" value="ECO:0007669"/>
    <property type="project" value="UniProtKB-UniRule"/>
</dbReference>
<gene>
    <name evidence="15" type="ORF">LNINA_LOCUS12629</name>
</gene>
<feature type="domain" description="C2H2-type" evidence="13">
    <location>
        <begin position="406"/>
        <end position="433"/>
    </location>
</feature>
<keyword evidence="5 11" id="KW-0862">Zinc</keyword>
<keyword evidence="9" id="KW-0539">Nucleus</keyword>
<keyword evidence="7" id="KW-0238">DNA-binding</keyword>
<dbReference type="Pfam" id="PF00096">
    <property type="entry name" value="zf-C2H2"/>
    <property type="match status" value="4"/>
</dbReference>
<dbReference type="GO" id="GO:0005634">
    <property type="term" value="C:nucleus"/>
    <property type="evidence" value="ECO:0007669"/>
    <property type="project" value="UniProtKB-SubCell"/>
</dbReference>
<feature type="region of interest" description="Disordered" evidence="12">
    <location>
        <begin position="255"/>
        <end position="292"/>
    </location>
</feature>
<evidence type="ECO:0000313" key="15">
    <source>
        <dbReference type="EMBL" id="CAK1553659.1"/>
    </source>
</evidence>
<dbReference type="PANTHER" id="PTHR24394:SF29">
    <property type="entry name" value="MYONEURIN"/>
    <property type="match status" value="1"/>
</dbReference>
<dbReference type="SUPFAM" id="SSF57667">
    <property type="entry name" value="beta-beta-alpha zinc fingers"/>
    <property type="match status" value="3"/>
</dbReference>
<feature type="binding site" evidence="11">
    <location>
        <position position="59"/>
    </location>
    <ligand>
        <name>Zn(2+)</name>
        <dbReference type="ChEBI" id="CHEBI:29105"/>
    </ligand>
</feature>
<keyword evidence="16" id="KW-1185">Reference proteome</keyword>
<dbReference type="GO" id="GO:0000981">
    <property type="term" value="F:DNA-binding transcription factor activity, RNA polymerase II-specific"/>
    <property type="evidence" value="ECO:0007669"/>
    <property type="project" value="TreeGrafter"/>
</dbReference>
<dbReference type="FunFam" id="3.30.160.60:FF:000512">
    <property type="entry name" value="zinc finger protein 197 isoform X1"/>
    <property type="match status" value="1"/>
</dbReference>
<proteinExistence type="predicted"/>
<evidence type="ECO:0000256" key="2">
    <source>
        <dbReference type="ARBA" id="ARBA00022723"/>
    </source>
</evidence>
<keyword evidence="3" id="KW-0677">Repeat</keyword>
<evidence type="ECO:0000256" key="3">
    <source>
        <dbReference type="ARBA" id="ARBA00022737"/>
    </source>
</evidence>
<comment type="subcellular location">
    <subcellularLocation>
        <location evidence="1">Nucleus</location>
    </subcellularLocation>
</comment>
<feature type="domain" description="ZAD" evidence="14">
    <location>
        <begin position="12"/>
        <end position="86"/>
    </location>
</feature>
<organism evidence="15 16">
    <name type="scientific">Leptosia nina</name>
    <dbReference type="NCBI Taxonomy" id="320188"/>
    <lineage>
        <taxon>Eukaryota</taxon>
        <taxon>Metazoa</taxon>
        <taxon>Ecdysozoa</taxon>
        <taxon>Arthropoda</taxon>
        <taxon>Hexapoda</taxon>
        <taxon>Insecta</taxon>
        <taxon>Pterygota</taxon>
        <taxon>Neoptera</taxon>
        <taxon>Endopterygota</taxon>
        <taxon>Lepidoptera</taxon>
        <taxon>Glossata</taxon>
        <taxon>Ditrysia</taxon>
        <taxon>Papilionoidea</taxon>
        <taxon>Pieridae</taxon>
        <taxon>Pierinae</taxon>
        <taxon>Leptosia</taxon>
    </lineage>
</organism>
<evidence type="ECO:0000256" key="10">
    <source>
        <dbReference type="PROSITE-ProRule" id="PRU00042"/>
    </source>
</evidence>
<dbReference type="SUPFAM" id="SSF57716">
    <property type="entry name" value="Glucocorticoid receptor-like (DNA-binding domain)"/>
    <property type="match status" value="1"/>
</dbReference>
<keyword evidence="8" id="KW-0804">Transcription</keyword>
<reference evidence="15 16" key="1">
    <citation type="submission" date="2023-11" db="EMBL/GenBank/DDBJ databases">
        <authorList>
            <person name="Okamura Y."/>
        </authorList>
    </citation>
    <scope>NUCLEOTIDE SEQUENCE [LARGE SCALE GENOMIC DNA]</scope>
</reference>
<dbReference type="Pfam" id="PF07776">
    <property type="entry name" value="zf-AD"/>
    <property type="match status" value="1"/>
</dbReference>
<evidence type="ECO:0000256" key="9">
    <source>
        <dbReference type="ARBA" id="ARBA00023242"/>
    </source>
</evidence>
<comment type="caution">
    <text evidence="15">The sequence shown here is derived from an EMBL/GenBank/DDBJ whole genome shotgun (WGS) entry which is preliminary data.</text>
</comment>
<feature type="domain" description="C2H2-type" evidence="13">
    <location>
        <begin position="378"/>
        <end position="405"/>
    </location>
</feature>
<feature type="binding site" evidence="11">
    <location>
        <position position="17"/>
    </location>
    <ligand>
        <name>Zn(2+)</name>
        <dbReference type="ChEBI" id="CHEBI:29105"/>
    </ligand>
</feature>
<evidence type="ECO:0000256" key="7">
    <source>
        <dbReference type="ARBA" id="ARBA00023125"/>
    </source>
</evidence>
<dbReference type="GO" id="GO:0003677">
    <property type="term" value="F:DNA binding"/>
    <property type="evidence" value="ECO:0007669"/>
    <property type="project" value="UniProtKB-KW"/>
</dbReference>